<reference evidence="2" key="1">
    <citation type="submission" date="2020-11" db="EMBL/GenBank/DDBJ databases">
        <authorList>
            <person name="Tran Van P."/>
        </authorList>
    </citation>
    <scope>NUCLEOTIDE SEQUENCE</scope>
</reference>
<dbReference type="AlphaFoldDB" id="A0A7R9G952"/>
<organism evidence="2">
    <name type="scientific">Notodromas monacha</name>
    <dbReference type="NCBI Taxonomy" id="399045"/>
    <lineage>
        <taxon>Eukaryota</taxon>
        <taxon>Metazoa</taxon>
        <taxon>Ecdysozoa</taxon>
        <taxon>Arthropoda</taxon>
        <taxon>Crustacea</taxon>
        <taxon>Oligostraca</taxon>
        <taxon>Ostracoda</taxon>
        <taxon>Podocopa</taxon>
        <taxon>Podocopida</taxon>
        <taxon>Cypridocopina</taxon>
        <taxon>Cypridoidea</taxon>
        <taxon>Cyprididae</taxon>
        <taxon>Notodromas</taxon>
    </lineage>
</organism>
<dbReference type="Proteomes" id="UP000678499">
    <property type="component" value="Unassembled WGS sequence"/>
</dbReference>
<evidence type="ECO:0000256" key="1">
    <source>
        <dbReference type="SAM" id="SignalP"/>
    </source>
</evidence>
<gene>
    <name evidence="2" type="ORF">NMOB1V02_LOCUS274</name>
</gene>
<name>A0A7R9G952_9CRUS</name>
<keyword evidence="3" id="KW-1185">Reference proteome</keyword>
<feature type="signal peptide" evidence="1">
    <location>
        <begin position="1"/>
        <end position="23"/>
    </location>
</feature>
<feature type="chain" id="PRO_5036210592" evidence="1">
    <location>
        <begin position="24"/>
        <end position="97"/>
    </location>
</feature>
<accession>A0A7R9G952</accession>
<keyword evidence="1" id="KW-0732">Signal</keyword>
<dbReference type="EMBL" id="OA882058">
    <property type="protein sequence ID" value="CAD7272332.1"/>
    <property type="molecule type" value="Genomic_DNA"/>
</dbReference>
<sequence length="97" mass="10800">MVPTVRFALCWVLAVLTASFVNTQVYTDDWVIEVSEDMSVDEIETLAKSHGFVNMGPGRRPERHEVPLIRGAKERVSLQLCLLELPGLSGLLSCDNE</sequence>
<proteinExistence type="predicted"/>
<evidence type="ECO:0000313" key="3">
    <source>
        <dbReference type="Proteomes" id="UP000678499"/>
    </source>
</evidence>
<evidence type="ECO:0000313" key="2">
    <source>
        <dbReference type="EMBL" id="CAD7272332.1"/>
    </source>
</evidence>
<protein>
    <submittedName>
        <fullName evidence="2">Uncharacterized protein</fullName>
    </submittedName>
</protein>
<dbReference type="EMBL" id="CAJPEX010000021">
    <property type="protein sequence ID" value="CAG0912484.1"/>
    <property type="molecule type" value="Genomic_DNA"/>
</dbReference>